<dbReference type="Pfam" id="PF00072">
    <property type="entry name" value="Response_reg"/>
    <property type="match status" value="1"/>
</dbReference>
<dbReference type="CDD" id="cd17536">
    <property type="entry name" value="REC_YesN-like"/>
    <property type="match status" value="1"/>
</dbReference>
<dbReference type="SUPFAM" id="SSF46689">
    <property type="entry name" value="Homeodomain-like"/>
    <property type="match status" value="2"/>
</dbReference>
<dbReference type="InterPro" id="IPR018062">
    <property type="entry name" value="HTH_AraC-typ_CS"/>
</dbReference>
<evidence type="ECO:0000259" key="6">
    <source>
        <dbReference type="PROSITE" id="PS50110"/>
    </source>
</evidence>
<feature type="modified residue" description="4-aspartylphosphate" evidence="4">
    <location>
        <position position="55"/>
    </location>
</feature>
<dbReference type="PANTHER" id="PTHR43280">
    <property type="entry name" value="ARAC-FAMILY TRANSCRIPTIONAL REGULATOR"/>
    <property type="match status" value="1"/>
</dbReference>
<dbReference type="PRINTS" id="PR00032">
    <property type="entry name" value="HTHARAC"/>
</dbReference>
<protein>
    <submittedName>
        <fullName evidence="7">Response regulator</fullName>
    </submittedName>
</protein>
<dbReference type="Proteomes" id="UP000665561">
    <property type="component" value="Unassembled WGS sequence"/>
</dbReference>
<dbReference type="InterPro" id="IPR001789">
    <property type="entry name" value="Sig_transdc_resp-reg_receiver"/>
</dbReference>
<dbReference type="InterPro" id="IPR009057">
    <property type="entry name" value="Homeodomain-like_sf"/>
</dbReference>
<gene>
    <name evidence="7" type="ORF">GT019_23865</name>
</gene>
<keyword evidence="2" id="KW-0238">DNA-binding</keyword>
<evidence type="ECO:0000313" key="7">
    <source>
        <dbReference type="EMBL" id="NBD26919.1"/>
    </source>
</evidence>
<reference evidence="7 8" key="1">
    <citation type="submission" date="2020-01" db="EMBL/GenBank/DDBJ databases">
        <title>Paenibacillus soybeanensis sp. nov. isolated from the nodules of soybean (Glycine max(L.) Merr).</title>
        <authorList>
            <person name="Wang H."/>
        </authorList>
    </citation>
    <scope>NUCLEOTIDE SEQUENCE [LARGE SCALE GENOMIC DNA]</scope>
    <source>
        <strain evidence="7 8">T1</strain>
    </source>
</reference>
<organism evidence="7 8">
    <name type="scientific">Paenibacillus glycinis</name>
    <dbReference type="NCBI Taxonomy" id="2697035"/>
    <lineage>
        <taxon>Bacteria</taxon>
        <taxon>Bacillati</taxon>
        <taxon>Bacillota</taxon>
        <taxon>Bacilli</taxon>
        <taxon>Bacillales</taxon>
        <taxon>Paenibacillaceae</taxon>
        <taxon>Paenibacillus</taxon>
    </lineage>
</organism>
<dbReference type="PROSITE" id="PS00041">
    <property type="entry name" value="HTH_ARAC_FAMILY_1"/>
    <property type="match status" value="1"/>
</dbReference>
<dbReference type="Pfam" id="PF17853">
    <property type="entry name" value="GGDEF_2"/>
    <property type="match status" value="1"/>
</dbReference>
<keyword evidence="8" id="KW-1185">Reference proteome</keyword>
<dbReference type="Gene3D" id="1.10.10.60">
    <property type="entry name" value="Homeodomain-like"/>
    <property type="match status" value="2"/>
</dbReference>
<dbReference type="PANTHER" id="PTHR43280:SF2">
    <property type="entry name" value="HTH-TYPE TRANSCRIPTIONAL REGULATOR EXSA"/>
    <property type="match status" value="1"/>
</dbReference>
<dbReference type="Pfam" id="PF12833">
    <property type="entry name" value="HTH_18"/>
    <property type="match status" value="1"/>
</dbReference>
<dbReference type="InterPro" id="IPR020449">
    <property type="entry name" value="Tscrpt_reg_AraC-type_HTH"/>
</dbReference>
<evidence type="ECO:0000256" key="3">
    <source>
        <dbReference type="ARBA" id="ARBA00023163"/>
    </source>
</evidence>
<accession>A0ABW9XW31</accession>
<evidence type="ECO:0000256" key="2">
    <source>
        <dbReference type="ARBA" id="ARBA00023125"/>
    </source>
</evidence>
<evidence type="ECO:0000259" key="5">
    <source>
        <dbReference type="PROSITE" id="PS01124"/>
    </source>
</evidence>
<name>A0ABW9XW31_9BACL</name>
<dbReference type="PROSITE" id="PS01124">
    <property type="entry name" value="HTH_ARAC_FAMILY_2"/>
    <property type="match status" value="1"/>
</dbReference>
<feature type="domain" description="HTH araC/xylS-type" evidence="5">
    <location>
        <begin position="431"/>
        <end position="530"/>
    </location>
</feature>
<keyword evidence="1" id="KW-0805">Transcription regulation</keyword>
<sequence length="533" mass="59525">MLKLLIVDDEKRTRDGLKMCLPWQSYGIGEIREADDGHTALALALAYKPDIILSDIRMPTVTGIDLARKAQAELPHCKFVFISGYSDKEYLKAAIQLKAIRYIEKPISVKELEECIASLTEACRQEAEQSKRLAETAAKLETSIGLLQRDFAVQLAQGGPDAGEFNRLLAASGYELPFAGHYVSVLFRIHFAPDIPIQRTAELRGFLHEAITRVLGSLRITAMAGTVDGTRLVAHLLVANGLTQDDIRSAAERIGTDFARLCGPGSPHKLFAGIGRTAKGMEQIHLSYQSAVAAVQQVFFLGNGRVAVFEARPAAHAGLDDSFDQPFAGYLLACDEAVFPFIAHIAQEIRRHDASLIDDVKMLFYRLLLKLYAEAQNKFLGRYMEERKEEYLWHRVSDAVTLNELLAFLESEVREYFAAVASVGAKSRVVHETIRYIQRNYRNGGFTISDIAGHLHLTPAYLSQLFKKDTGQTINDYLNAYKIDRAKELLADRGVKLLEVAARTGYNDVKYFTKTFKRITGITPSDYRENALK</sequence>
<evidence type="ECO:0000256" key="4">
    <source>
        <dbReference type="PROSITE-ProRule" id="PRU00169"/>
    </source>
</evidence>
<dbReference type="RefSeq" id="WP_161745936.1">
    <property type="nucleotide sequence ID" value="NZ_JAAAMV010000024.1"/>
</dbReference>
<dbReference type="SUPFAM" id="SSF52172">
    <property type="entry name" value="CheY-like"/>
    <property type="match status" value="1"/>
</dbReference>
<dbReference type="Gene3D" id="3.40.50.2300">
    <property type="match status" value="1"/>
</dbReference>
<dbReference type="PROSITE" id="PS50110">
    <property type="entry name" value="RESPONSE_REGULATORY"/>
    <property type="match status" value="1"/>
</dbReference>
<proteinExistence type="predicted"/>
<dbReference type="InterPro" id="IPR011006">
    <property type="entry name" value="CheY-like_superfamily"/>
</dbReference>
<dbReference type="InterPro" id="IPR041522">
    <property type="entry name" value="CdaR_GGDEF"/>
</dbReference>
<keyword evidence="4" id="KW-0597">Phosphoprotein</keyword>
<evidence type="ECO:0000256" key="1">
    <source>
        <dbReference type="ARBA" id="ARBA00023015"/>
    </source>
</evidence>
<evidence type="ECO:0000313" key="8">
    <source>
        <dbReference type="Proteomes" id="UP000665561"/>
    </source>
</evidence>
<dbReference type="SMART" id="SM00342">
    <property type="entry name" value="HTH_ARAC"/>
    <property type="match status" value="1"/>
</dbReference>
<comment type="caution">
    <text evidence="7">The sequence shown here is derived from an EMBL/GenBank/DDBJ whole genome shotgun (WGS) entry which is preliminary data.</text>
</comment>
<dbReference type="SMART" id="SM00448">
    <property type="entry name" value="REC"/>
    <property type="match status" value="1"/>
</dbReference>
<feature type="domain" description="Response regulatory" evidence="6">
    <location>
        <begin position="3"/>
        <end position="120"/>
    </location>
</feature>
<dbReference type="EMBL" id="JAAAMV010000024">
    <property type="protein sequence ID" value="NBD26919.1"/>
    <property type="molecule type" value="Genomic_DNA"/>
</dbReference>
<dbReference type="InterPro" id="IPR018060">
    <property type="entry name" value="HTH_AraC"/>
</dbReference>
<keyword evidence="3" id="KW-0804">Transcription</keyword>